<dbReference type="GO" id="GO:0010212">
    <property type="term" value="P:response to ionizing radiation"/>
    <property type="evidence" value="ECO:0007669"/>
    <property type="project" value="InterPro"/>
</dbReference>
<feature type="domain" description="Treslin M" evidence="2">
    <location>
        <begin position="282"/>
        <end position="426"/>
    </location>
</feature>
<feature type="region of interest" description="Disordered" evidence="1">
    <location>
        <begin position="1204"/>
        <end position="1246"/>
    </location>
</feature>
<gene>
    <name evidence="5" type="primary">TICRR</name>
</gene>
<dbReference type="PANTHER" id="PTHR21556">
    <property type="entry name" value="TRESLIN"/>
    <property type="match status" value="1"/>
</dbReference>
<dbReference type="Proteomes" id="UP000694426">
    <property type="component" value="Unplaced"/>
</dbReference>
<protein>
    <submittedName>
        <fullName evidence="5">TOPBP1 interacting checkpoint and replication regulator</fullName>
    </submittedName>
</protein>
<feature type="region of interest" description="Disordered" evidence="1">
    <location>
        <begin position="1348"/>
        <end position="1553"/>
    </location>
</feature>
<dbReference type="GO" id="GO:0030174">
    <property type="term" value="P:regulation of DNA-templated DNA replication initiation"/>
    <property type="evidence" value="ECO:0007669"/>
    <property type="project" value="Ensembl"/>
</dbReference>
<proteinExistence type="predicted"/>
<feature type="compositionally biased region" description="Polar residues" evidence="1">
    <location>
        <begin position="1491"/>
        <end position="1509"/>
    </location>
</feature>
<dbReference type="GO" id="GO:0006260">
    <property type="term" value="P:DNA replication"/>
    <property type="evidence" value="ECO:0007669"/>
    <property type="project" value="InterPro"/>
</dbReference>
<dbReference type="InterPro" id="IPR026153">
    <property type="entry name" value="Treslin"/>
</dbReference>
<dbReference type="GO" id="GO:0005829">
    <property type="term" value="C:cytosol"/>
    <property type="evidence" value="ECO:0007669"/>
    <property type="project" value="Ensembl"/>
</dbReference>
<feature type="compositionally biased region" description="Basic and acidic residues" evidence="1">
    <location>
        <begin position="1816"/>
        <end position="1830"/>
    </location>
</feature>
<evidence type="ECO:0000259" key="3">
    <source>
        <dbReference type="Pfam" id="PF21854"/>
    </source>
</evidence>
<accession>A0A8B9CWT8</accession>
<feature type="region of interest" description="Disordered" evidence="1">
    <location>
        <begin position="122"/>
        <end position="147"/>
    </location>
</feature>
<feature type="compositionally biased region" description="Basic and acidic residues" evidence="1">
    <location>
        <begin position="1409"/>
        <end position="1419"/>
    </location>
</feature>
<dbReference type="InterPro" id="IPR032746">
    <property type="entry name" value="Treslin_M"/>
</dbReference>
<feature type="compositionally biased region" description="Polar residues" evidence="1">
    <location>
        <begin position="1286"/>
        <end position="1298"/>
    </location>
</feature>
<feature type="compositionally biased region" description="Basic residues" evidence="1">
    <location>
        <begin position="1137"/>
        <end position="1149"/>
    </location>
</feature>
<dbReference type="Ensembl" id="ENSABRT00000036711.1">
    <property type="protein sequence ID" value="ENSABRP00000026232.1"/>
    <property type="gene ID" value="ENSABRG00000021926.1"/>
</dbReference>
<dbReference type="InterPro" id="IPR053920">
    <property type="entry name" value="Treslin_STD"/>
</dbReference>
<feature type="domain" description="Treslin N-terminal" evidence="3">
    <location>
        <begin position="9"/>
        <end position="201"/>
    </location>
</feature>
<dbReference type="InterPro" id="IPR053919">
    <property type="entry name" value="Treslin_N"/>
</dbReference>
<feature type="region of interest" description="Disordered" evidence="1">
    <location>
        <begin position="1286"/>
        <end position="1319"/>
    </location>
</feature>
<evidence type="ECO:0000256" key="1">
    <source>
        <dbReference type="SAM" id="MobiDB-lite"/>
    </source>
</evidence>
<feature type="region of interest" description="Disordered" evidence="1">
    <location>
        <begin position="1118"/>
        <end position="1164"/>
    </location>
</feature>
<keyword evidence="6" id="KW-1185">Reference proteome</keyword>
<reference evidence="5" key="1">
    <citation type="submission" date="2025-08" db="UniProtKB">
        <authorList>
            <consortium name="Ensembl"/>
        </authorList>
    </citation>
    <scope>IDENTIFICATION</scope>
</reference>
<dbReference type="GO" id="GO:0033314">
    <property type="term" value="P:mitotic DNA replication checkpoint signaling"/>
    <property type="evidence" value="ECO:0007669"/>
    <property type="project" value="InterPro"/>
</dbReference>
<feature type="compositionally biased region" description="Basic residues" evidence="1">
    <location>
        <begin position="566"/>
        <end position="578"/>
    </location>
</feature>
<evidence type="ECO:0000259" key="2">
    <source>
        <dbReference type="Pfam" id="PF15292"/>
    </source>
</evidence>
<evidence type="ECO:0000313" key="6">
    <source>
        <dbReference type="Proteomes" id="UP000694426"/>
    </source>
</evidence>
<organism evidence="5 6">
    <name type="scientific">Anser brachyrhynchus</name>
    <name type="common">Pink-footed goose</name>
    <dbReference type="NCBI Taxonomy" id="132585"/>
    <lineage>
        <taxon>Eukaryota</taxon>
        <taxon>Metazoa</taxon>
        <taxon>Chordata</taxon>
        <taxon>Craniata</taxon>
        <taxon>Vertebrata</taxon>
        <taxon>Euteleostomi</taxon>
        <taxon>Archelosauria</taxon>
        <taxon>Archosauria</taxon>
        <taxon>Dinosauria</taxon>
        <taxon>Saurischia</taxon>
        <taxon>Theropoda</taxon>
        <taxon>Coelurosauria</taxon>
        <taxon>Aves</taxon>
        <taxon>Neognathae</taxon>
        <taxon>Galloanserae</taxon>
        <taxon>Anseriformes</taxon>
        <taxon>Anatidae</taxon>
        <taxon>Anserinae</taxon>
        <taxon>Anser</taxon>
    </lineage>
</organism>
<feature type="compositionally biased region" description="Polar residues" evidence="1">
    <location>
        <begin position="1420"/>
        <end position="1441"/>
    </location>
</feature>
<feature type="region of interest" description="Disordered" evidence="1">
    <location>
        <begin position="558"/>
        <end position="578"/>
    </location>
</feature>
<evidence type="ECO:0000313" key="5">
    <source>
        <dbReference type="Ensembl" id="ENSABRP00000026232.1"/>
    </source>
</evidence>
<feature type="region of interest" description="Disordered" evidence="1">
    <location>
        <begin position="1906"/>
        <end position="1959"/>
    </location>
</feature>
<dbReference type="PANTHER" id="PTHR21556:SF2">
    <property type="entry name" value="TRESLIN"/>
    <property type="match status" value="1"/>
</dbReference>
<feature type="region of interest" description="Disordered" evidence="1">
    <location>
        <begin position="883"/>
        <end position="912"/>
    </location>
</feature>
<feature type="compositionally biased region" description="Low complexity" evidence="1">
    <location>
        <begin position="1231"/>
        <end position="1246"/>
    </location>
</feature>
<reference evidence="5" key="2">
    <citation type="submission" date="2025-09" db="UniProtKB">
        <authorList>
            <consortium name="Ensembl"/>
        </authorList>
    </citation>
    <scope>IDENTIFICATION</scope>
</reference>
<name>A0A8B9CWT8_9AVES</name>
<dbReference type="GeneTree" id="ENSGT00390000005222"/>
<feature type="domain" description="Treslin STD" evidence="4">
    <location>
        <begin position="644"/>
        <end position="794"/>
    </location>
</feature>
<feature type="region of interest" description="Disordered" evidence="1">
    <location>
        <begin position="1690"/>
        <end position="1743"/>
    </location>
</feature>
<feature type="compositionally biased region" description="Basic and acidic residues" evidence="1">
    <location>
        <begin position="1512"/>
        <end position="1524"/>
    </location>
</feature>
<feature type="compositionally biased region" description="Polar residues" evidence="1">
    <location>
        <begin position="1036"/>
        <end position="1049"/>
    </location>
</feature>
<feature type="compositionally biased region" description="Basic residues" evidence="1">
    <location>
        <begin position="1942"/>
        <end position="1959"/>
    </location>
</feature>
<evidence type="ECO:0000259" key="4">
    <source>
        <dbReference type="Pfam" id="PF21855"/>
    </source>
</evidence>
<feature type="region of interest" description="Disordered" evidence="1">
    <location>
        <begin position="1036"/>
        <end position="1062"/>
    </location>
</feature>
<feature type="region of interest" description="Disordered" evidence="1">
    <location>
        <begin position="1811"/>
        <end position="1830"/>
    </location>
</feature>
<dbReference type="Pfam" id="PF21855">
    <property type="entry name" value="Treslin_STD"/>
    <property type="match status" value="1"/>
</dbReference>
<dbReference type="GO" id="GO:0005654">
    <property type="term" value="C:nucleoplasm"/>
    <property type="evidence" value="ECO:0007669"/>
    <property type="project" value="Ensembl"/>
</dbReference>
<feature type="compositionally biased region" description="Polar residues" evidence="1">
    <location>
        <begin position="895"/>
        <end position="907"/>
    </location>
</feature>
<dbReference type="Pfam" id="PF21854">
    <property type="entry name" value="Treslin_N"/>
    <property type="match status" value="1"/>
</dbReference>
<dbReference type="GO" id="GO:0003682">
    <property type="term" value="F:chromatin binding"/>
    <property type="evidence" value="ECO:0007669"/>
    <property type="project" value="Ensembl"/>
</dbReference>
<dbReference type="Pfam" id="PF15292">
    <property type="entry name" value="Treslin_M"/>
    <property type="match status" value="1"/>
</dbReference>
<sequence length="1959" mass="214321">MSVPCSPSAVFLLDTASPCRRARLRRGALRLLNHLCCRFGPPRLRWAFRFFDSLGGRGGASRGGGFRQPGPGAWARFEEELAERMGAAGSGLPGPAPRAALTHGGLKETLLGFQWERPEIASPAKPLRGSRRSAPGPARGEAPKSRAAPEGFANAVFLFSPCPHSGRELRQFVSGSAAAAPPEPPTAQEVAEKLLPRGVQELLADQKVTLYWVDTAEWSQVIGSPDHVGYWTMLELLHQIGGTILPSETLVQCLSHHRAHLGHGFPEDLSSPVPQTLPWTSLLPLDSTLNCLFSKPSVFQAAFPKQEGTLFLSTPGGKKQENCAVILEPLAMSQQQMPCPVNIFLKGSLTGWNWMQAGSFLTESWILHISEADCAEHNRVLFHQLLRSLVAEELHMVADVSLSKTWCPCTAVLSPLSESAAVLTLLRAEQTAEAQRRDLEGAVVEDSSQDPALHLPDIVHSVLSKIDMTMEDSLASTEETPMPDWVQRELSSTGSWHPSALEAWYCSSNVCGAGSDLMESFRLLQVPCANEKDGTDQSEVELSESLSELYQRKFSEISATAGPGNNRKRRGVPRTPVRQKMKTMSRSLQMLNVARLNVKAQKFQPDGVSPTVSEKVPQKLLAKRLDEKLEEKVLKVSIDFKTEEELQAHLVTSYQKAVAEEVLSSVCAQNMIMAIKRFLKVQNAKEKEVACMERVRNHLLKTSKALRQQHGSEKETKVRECQLQVFLRLELCLQCPSLQSNTDEMEQLLEEMTDMLRILCLTEDPAYLTKFLEDILELYMNSIPKTLGDLYYSLGTQIPPKLASVLPSDFFSDDSVTLDSKSPGLPESLSSALTPSAVCLRSEGDQLEELRTRSAKKRRNNILARHRSMTEASQNLRQIEIPKTAKTPIRKESSRSYLATEKSQQMPLQKEAVQEVTKVRRNLFNEGIRSPSKRSMKKMPRSQSVSAVEGLKYKCSDEGAKDHHKLLTKRVAETPLHKQVSRRLLHRQIKGRSSDPGCDTGVVEESPEKAIIEAGLRRSPRLKQLSLNRTHSGVFYSATQPSSQNSQRVHQGREEESCTQQDVAGIKLHSRSPTVQTPKRLFFGAVIDKCSPAEKHPSGRTGTRKDSLNLEELTACQTPRKTPHKSTQKLLNSASKLPRRSPRILHRTPQKLEKTPSRSPAAKQSAAKCLGKYFSCPVQGVKSPSALRESKRVRLLQVTSKDCAPQQKLSPPCKEAGLQMPERNEASNTVNSSLPRNNSNPLGSSSSALQESFLTELRIPRCSLRSLSKLSSSVGTQRHIFPSEIQVQSEAVSQATESTPRKLEGSGSKLPTLAASPPTVGMAEHTVKLESPFNSPLCRNSASAAAISSPSHAQASESHGEFNAPKRSLLKSPGISGSLLKSPLDTSKQGGCEPNSGGEDLTRPCETPSRNKDNHRDNGDNSCVESFQLCTSQSPENTPVSEKNKPMDVMAQNSSPGKDPGNVEEHSSPKVPAGEHTLSAEMEREQVVKGGNSSASTCESFLSSSQTSSDEVEPRSLLREECTRTKAPSLRRRSRCALSTSPPLPKSAPAYSLRCTADRRQREAAARMGNPELPARFSTPKSHCKVPSASPPTYEVELEMQASGLPKLRIKKVSSCSALEVQPEANASKPKGGESPFGDLVMTSCSKHPGKLAAACVSPSCFRSFHSTPGKGGGQTYICQSYTPTSCASNATSPSPLEAEVPQTPSPKLKGKSTPDAIKDWPRRKRAAGSTANASCGRSEKNADEIRMSAGREEVKVLEHCSSKVISMLGEFELEGICRLQDQASPTDSEPRAEESSVVGTFGLKSRKRTFTSLSPEKEENHEAKRTCGDKHSSDLCVFSPDEGNRSKPRIDSVLSEKPRACSLVTPVQHSCMGDDDVFLLSGATPPVKSALSASSLLALTQSPLLCKGQTPPSRRKRARERESDAFEAITSQELSPFHGVASRKRPLSRTYSRKRLLS</sequence>
<dbReference type="GO" id="GO:0007095">
    <property type="term" value="P:mitotic G2 DNA damage checkpoint signaling"/>
    <property type="evidence" value="ECO:0007669"/>
    <property type="project" value="TreeGrafter"/>
</dbReference>